<gene>
    <name evidence="2" type="ORF">SVIM_LOCUS397309</name>
</gene>
<name>A0A6N2MN75_SALVM</name>
<feature type="compositionally biased region" description="Basic and acidic residues" evidence="1">
    <location>
        <begin position="105"/>
        <end position="127"/>
    </location>
</feature>
<feature type="region of interest" description="Disordered" evidence="1">
    <location>
        <begin position="13"/>
        <end position="127"/>
    </location>
</feature>
<dbReference type="AlphaFoldDB" id="A0A6N2MN75"/>
<protein>
    <submittedName>
        <fullName evidence="2">Uncharacterized protein</fullName>
    </submittedName>
</protein>
<feature type="compositionally biased region" description="Basic and acidic residues" evidence="1">
    <location>
        <begin position="83"/>
        <end position="97"/>
    </location>
</feature>
<evidence type="ECO:0000256" key="1">
    <source>
        <dbReference type="SAM" id="MobiDB-lite"/>
    </source>
</evidence>
<sequence>MVCKSLGKGTCARGRRVTPSASNLRADSAEQQSSTTPVMGKYLGRGRNPASADSFEKKGEKRWEVVRSGLDHRQDRNNPQGHHIHEMSREPETREPTFARNHGHHIQEKSREPDTREPNFARNHGEDQRSYRCCYIEEAEVVLTMVVMSEMVARGGRESY</sequence>
<feature type="compositionally biased region" description="Polar residues" evidence="1">
    <location>
        <begin position="19"/>
        <end position="37"/>
    </location>
</feature>
<accession>A0A6N2MN75</accession>
<proteinExistence type="predicted"/>
<feature type="compositionally biased region" description="Basic and acidic residues" evidence="1">
    <location>
        <begin position="54"/>
        <end position="76"/>
    </location>
</feature>
<dbReference type="EMBL" id="CAADRP010001896">
    <property type="protein sequence ID" value="VFU55723.1"/>
    <property type="molecule type" value="Genomic_DNA"/>
</dbReference>
<evidence type="ECO:0000313" key="2">
    <source>
        <dbReference type="EMBL" id="VFU55723.1"/>
    </source>
</evidence>
<organism evidence="2">
    <name type="scientific">Salix viminalis</name>
    <name type="common">Common osier</name>
    <name type="synonym">Basket willow</name>
    <dbReference type="NCBI Taxonomy" id="40686"/>
    <lineage>
        <taxon>Eukaryota</taxon>
        <taxon>Viridiplantae</taxon>
        <taxon>Streptophyta</taxon>
        <taxon>Embryophyta</taxon>
        <taxon>Tracheophyta</taxon>
        <taxon>Spermatophyta</taxon>
        <taxon>Magnoliopsida</taxon>
        <taxon>eudicotyledons</taxon>
        <taxon>Gunneridae</taxon>
        <taxon>Pentapetalae</taxon>
        <taxon>rosids</taxon>
        <taxon>fabids</taxon>
        <taxon>Malpighiales</taxon>
        <taxon>Salicaceae</taxon>
        <taxon>Saliceae</taxon>
        <taxon>Salix</taxon>
    </lineage>
</organism>
<reference evidence="2" key="1">
    <citation type="submission" date="2019-03" db="EMBL/GenBank/DDBJ databases">
        <authorList>
            <person name="Mank J."/>
            <person name="Almeida P."/>
        </authorList>
    </citation>
    <scope>NUCLEOTIDE SEQUENCE</scope>
    <source>
        <strain evidence="2">78183</strain>
    </source>
</reference>